<name>A0A2P6PRU6_ROSCH</name>
<keyword evidence="3" id="KW-1185">Reference proteome</keyword>
<dbReference type="EMBL" id="PDCK01000044">
    <property type="protein sequence ID" value="PRQ24659.1"/>
    <property type="molecule type" value="Genomic_DNA"/>
</dbReference>
<accession>A0A2P6PRU6</accession>
<gene>
    <name evidence="2" type="ORF">RchiOBHm_Chr6g0274851</name>
</gene>
<dbReference type="Gramene" id="PRQ24659">
    <property type="protein sequence ID" value="PRQ24659"/>
    <property type="gene ID" value="RchiOBHm_Chr6g0274851"/>
</dbReference>
<proteinExistence type="predicted"/>
<keyword evidence="1" id="KW-0732">Signal</keyword>
<dbReference type="AlphaFoldDB" id="A0A2P6PRU6"/>
<feature type="chain" id="PRO_5015145021" description="Secreted protein" evidence="1">
    <location>
        <begin position="16"/>
        <end position="75"/>
    </location>
</feature>
<protein>
    <recommendedName>
        <fullName evidence="4">Secreted protein</fullName>
    </recommendedName>
</protein>
<sequence length="75" mass="8268">MILVCLAWSIPCVACLQVVQGHLLCCGGKEDRRWKTFGGDRCCFCKTALVEANGHWPCMMALFSAAKHLLVLNKA</sequence>
<evidence type="ECO:0000313" key="2">
    <source>
        <dbReference type="EMBL" id="PRQ24659.1"/>
    </source>
</evidence>
<evidence type="ECO:0000256" key="1">
    <source>
        <dbReference type="SAM" id="SignalP"/>
    </source>
</evidence>
<evidence type="ECO:0008006" key="4">
    <source>
        <dbReference type="Google" id="ProtNLM"/>
    </source>
</evidence>
<dbReference type="Proteomes" id="UP000238479">
    <property type="component" value="Chromosome 6"/>
</dbReference>
<feature type="signal peptide" evidence="1">
    <location>
        <begin position="1"/>
        <end position="15"/>
    </location>
</feature>
<organism evidence="2 3">
    <name type="scientific">Rosa chinensis</name>
    <name type="common">China rose</name>
    <dbReference type="NCBI Taxonomy" id="74649"/>
    <lineage>
        <taxon>Eukaryota</taxon>
        <taxon>Viridiplantae</taxon>
        <taxon>Streptophyta</taxon>
        <taxon>Embryophyta</taxon>
        <taxon>Tracheophyta</taxon>
        <taxon>Spermatophyta</taxon>
        <taxon>Magnoliopsida</taxon>
        <taxon>eudicotyledons</taxon>
        <taxon>Gunneridae</taxon>
        <taxon>Pentapetalae</taxon>
        <taxon>rosids</taxon>
        <taxon>fabids</taxon>
        <taxon>Rosales</taxon>
        <taxon>Rosaceae</taxon>
        <taxon>Rosoideae</taxon>
        <taxon>Rosoideae incertae sedis</taxon>
        <taxon>Rosa</taxon>
    </lineage>
</organism>
<reference evidence="2 3" key="1">
    <citation type="journal article" date="2018" name="Nat. Genet.">
        <title>The Rosa genome provides new insights in the design of modern roses.</title>
        <authorList>
            <person name="Bendahmane M."/>
        </authorList>
    </citation>
    <scope>NUCLEOTIDE SEQUENCE [LARGE SCALE GENOMIC DNA]</scope>
    <source>
        <strain evidence="3">cv. Old Blush</strain>
    </source>
</reference>
<comment type="caution">
    <text evidence="2">The sequence shown here is derived from an EMBL/GenBank/DDBJ whole genome shotgun (WGS) entry which is preliminary data.</text>
</comment>
<evidence type="ECO:0000313" key="3">
    <source>
        <dbReference type="Proteomes" id="UP000238479"/>
    </source>
</evidence>